<name>A0A919T806_9ACTN</name>
<dbReference type="EMBL" id="BOQN01000023">
    <property type="protein sequence ID" value="GIM90117.1"/>
    <property type="molecule type" value="Genomic_DNA"/>
</dbReference>
<dbReference type="InterPro" id="IPR029787">
    <property type="entry name" value="Nucleotide_cyclase"/>
</dbReference>
<evidence type="ECO:0000256" key="1">
    <source>
        <dbReference type="SAM" id="MobiDB-lite"/>
    </source>
</evidence>
<organism evidence="3 4">
    <name type="scientific">Paractinoplanes toevensis</name>
    <dbReference type="NCBI Taxonomy" id="571911"/>
    <lineage>
        <taxon>Bacteria</taxon>
        <taxon>Bacillati</taxon>
        <taxon>Actinomycetota</taxon>
        <taxon>Actinomycetes</taxon>
        <taxon>Micromonosporales</taxon>
        <taxon>Micromonosporaceae</taxon>
        <taxon>Paractinoplanes</taxon>
    </lineage>
</organism>
<dbReference type="PANTHER" id="PTHR46663">
    <property type="entry name" value="DIGUANYLATE CYCLASE DGCT-RELATED"/>
    <property type="match status" value="1"/>
</dbReference>
<dbReference type="RefSeq" id="WP_213006065.1">
    <property type="nucleotide sequence ID" value="NZ_BOQN01000023.1"/>
</dbReference>
<sequence length="229" mass="24873">MFQTWQHLILVCLSAALLAVLGVNIRLHVQLRRSRYQATHDSTTGLANRHAVTTYLRKALRQGRSIGLVLIDLDRFKAINDIYGHEHGNDVLAEIANRLDTLTRPVLFAARLSGDEFALVVDGGTEHSAAAAHAALRVITRAPVRTSNRAITVTASVGHATAGLGTSVRDLLHTADLAMYQAKRRGRATVHGATTEALGVGGGPRSRDLPRDTTEPAQRPIGRVYRTRD</sequence>
<feature type="domain" description="GGDEF" evidence="2">
    <location>
        <begin position="64"/>
        <end position="195"/>
    </location>
</feature>
<dbReference type="InterPro" id="IPR000160">
    <property type="entry name" value="GGDEF_dom"/>
</dbReference>
<dbReference type="CDD" id="cd01949">
    <property type="entry name" value="GGDEF"/>
    <property type="match status" value="1"/>
</dbReference>
<dbReference type="Proteomes" id="UP000677082">
    <property type="component" value="Unassembled WGS sequence"/>
</dbReference>
<feature type="compositionally biased region" description="Basic and acidic residues" evidence="1">
    <location>
        <begin position="205"/>
        <end position="214"/>
    </location>
</feature>
<dbReference type="SMART" id="SM00267">
    <property type="entry name" value="GGDEF"/>
    <property type="match status" value="1"/>
</dbReference>
<dbReference type="NCBIfam" id="TIGR00254">
    <property type="entry name" value="GGDEF"/>
    <property type="match status" value="1"/>
</dbReference>
<protein>
    <recommendedName>
        <fullName evidence="2">GGDEF domain-containing protein</fullName>
    </recommendedName>
</protein>
<dbReference type="PANTHER" id="PTHR46663:SF2">
    <property type="entry name" value="GGDEF DOMAIN-CONTAINING PROTEIN"/>
    <property type="match status" value="1"/>
</dbReference>
<evidence type="ECO:0000313" key="3">
    <source>
        <dbReference type="EMBL" id="GIM90117.1"/>
    </source>
</evidence>
<accession>A0A919T806</accession>
<dbReference type="PROSITE" id="PS50887">
    <property type="entry name" value="GGDEF"/>
    <property type="match status" value="1"/>
</dbReference>
<dbReference type="InterPro" id="IPR043128">
    <property type="entry name" value="Rev_trsase/Diguanyl_cyclase"/>
</dbReference>
<reference evidence="3 4" key="1">
    <citation type="submission" date="2021-03" db="EMBL/GenBank/DDBJ databases">
        <title>Whole genome shotgun sequence of Actinoplanes toevensis NBRC 105298.</title>
        <authorList>
            <person name="Komaki H."/>
            <person name="Tamura T."/>
        </authorList>
    </citation>
    <scope>NUCLEOTIDE SEQUENCE [LARGE SCALE GENOMIC DNA]</scope>
    <source>
        <strain evidence="3 4">NBRC 105298</strain>
    </source>
</reference>
<dbReference type="AlphaFoldDB" id="A0A919T806"/>
<comment type="caution">
    <text evidence="3">The sequence shown here is derived from an EMBL/GenBank/DDBJ whole genome shotgun (WGS) entry which is preliminary data.</text>
</comment>
<evidence type="ECO:0000259" key="2">
    <source>
        <dbReference type="PROSITE" id="PS50887"/>
    </source>
</evidence>
<keyword evidence="4" id="KW-1185">Reference proteome</keyword>
<dbReference type="SUPFAM" id="SSF55073">
    <property type="entry name" value="Nucleotide cyclase"/>
    <property type="match status" value="1"/>
</dbReference>
<feature type="region of interest" description="Disordered" evidence="1">
    <location>
        <begin position="195"/>
        <end position="229"/>
    </location>
</feature>
<dbReference type="Pfam" id="PF00990">
    <property type="entry name" value="GGDEF"/>
    <property type="match status" value="1"/>
</dbReference>
<evidence type="ECO:0000313" key="4">
    <source>
        <dbReference type="Proteomes" id="UP000677082"/>
    </source>
</evidence>
<dbReference type="Gene3D" id="3.30.70.270">
    <property type="match status" value="1"/>
</dbReference>
<proteinExistence type="predicted"/>
<dbReference type="InterPro" id="IPR052163">
    <property type="entry name" value="DGC-Regulatory_Protein"/>
</dbReference>
<gene>
    <name evidence="3" type="ORF">Ato02nite_019100</name>
</gene>